<dbReference type="Proteomes" id="UP000249913">
    <property type="component" value="Unassembled WGS sequence"/>
</dbReference>
<dbReference type="AlphaFoldDB" id="A0A2X2M704"/>
<evidence type="ECO:0000313" key="1">
    <source>
        <dbReference type="EMBL" id="SPZ97590.1"/>
    </source>
</evidence>
<evidence type="ECO:0000313" key="2">
    <source>
        <dbReference type="Proteomes" id="UP000249913"/>
    </source>
</evidence>
<accession>A0A2X2M704</accession>
<dbReference type="EMBL" id="UAUX01000005">
    <property type="protein sequence ID" value="SPZ97590.1"/>
    <property type="molecule type" value="Genomic_DNA"/>
</dbReference>
<proteinExistence type="predicted"/>
<reference evidence="1 2" key="1">
    <citation type="submission" date="2018-06" db="EMBL/GenBank/DDBJ databases">
        <authorList>
            <consortium name="Pathogen Informatics"/>
            <person name="Doyle S."/>
        </authorList>
    </citation>
    <scope>NUCLEOTIDE SEQUENCE [LARGE SCALE GENOMIC DNA]</scope>
    <source>
        <strain evidence="1 2">NCTC7878</strain>
    </source>
</reference>
<name>A0A2X2M704_STAAU</name>
<sequence length="52" mass="5826">MDMILNNITKEKAQAIAKQFGDKIITYDDMKKEVDATNGILIFVTSFLGLAF</sequence>
<organism evidence="1 2">
    <name type="scientific">Staphylococcus aureus</name>
    <dbReference type="NCBI Taxonomy" id="1280"/>
    <lineage>
        <taxon>Bacteria</taxon>
        <taxon>Bacillati</taxon>
        <taxon>Bacillota</taxon>
        <taxon>Bacilli</taxon>
        <taxon>Bacillales</taxon>
        <taxon>Staphylococcaceae</taxon>
        <taxon>Staphylococcus</taxon>
    </lineage>
</organism>
<protein>
    <submittedName>
        <fullName evidence="1">ABC transporter permease</fullName>
    </submittedName>
</protein>
<gene>
    <name evidence="1" type="ORF">NCTC7878_00973</name>
</gene>